<gene>
    <name evidence="2" type="ORF">N656DRAFT_782163</name>
</gene>
<accession>A0AAN6QH37</accession>
<dbReference type="RefSeq" id="XP_064667693.1">
    <property type="nucleotide sequence ID" value="XM_064815713.1"/>
</dbReference>
<reference evidence="2" key="1">
    <citation type="journal article" date="2023" name="Mol. Phylogenet. Evol.">
        <title>Genome-scale phylogeny and comparative genomics of the fungal order Sordariales.</title>
        <authorList>
            <person name="Hensen N."/>
            <person name="Bonometti L."/>
            <person name="Westerberg I."/>
            <person name="Brannstrom I.O."/>
            <person name="Guillou S."/>
            <person name="Cros-Aarteil S."/>
            <person name="Calhoun S."/>
            <person name="Haridas S."/>
            <person name="Kuo A."/>
            <person name="Mondo S."/>
            <person name="Pangilinan J."/>
            <person name="Riley R."/>
            <person name="LaButti K."/>
            <person name="Andreopoulos B."/>
            <person name="Lipzen A."/>
            <person name="Chen C."/>
            <person name="Yan M."/>
            <person name="Daum C."/>
            <person name="Ng V."/>
            <person name="Clum A."/>
            <person name="Steindorff A."/>
            <person name="Ohm R.A."/>
            <person name="Martin F."/>
            <person name="Silar P."/>
            <person name="Natvig D.O."/>
            <person name="Lalanne C."/>
            <person name="Gautier V."/>
            <person name="Ament-Velasquez S.L."/>
            <person name="Kruys A."/>
            <person name="Hutchinson M.I."/>
            <person name="Powell A.J."/>
            <person name="Barry K."/>
            <person name="Miller A.N."/>
            <person name="Grigoriev I.V."/>
            <person name="Debuchy R."/>
            <person name="Gladieux P."/>
            <person name="Hiltunen Thoren M."/>
            <person name="Johannesson H."/>
        </authorList>
    </citation>
    <scope>NUCLEOTIDE SEQUENCE</scope>
    <source>
        <strain evidence="2">CBS 508.74</strain>
    </source>
</reference>
<evidence type="ECO:0000313" key="2">
    <source>
        <dbReference type="EMBL" id="KAK4110123.1"/>
    </source>
</evidence>
<feature type="domain" description="Heterokaryon incompatibility" evidence="1">
    <location>
        <begin position="25"/>
        <end position="115"/>
    </location>
</feature>
<comment type="caution">
    <text evidence="2">The sequence shown here is derived from an EMBL/GenBank/DDBJ whole genome shotgun (WGS) entry which is preliminary data.</text>
</comment>
<dbReference type="EMBL" id="MU853352">
    <property type="protein sequence ID" value="KAK4110123.1"/>
    <property type="molecule type" value="Genomic_DNA"/>
</dbReference>
<evidence type="ECO:0000259" key="1">
    <source>
        <dbReference type="Pfam" id="PF06985"/>
    </source>
</evidence>
<name>A0AAN6QH37_9PEZI</name>
<protein>
    <submittedName>
        <fullName evidence="2">HET-domain-containing protein</fullName>
    </submittedName>
</protein>
<dbReference type="AlphaFoldDB" id="A0AAN6QH37"/>
<evidence type="ECO:0000313" key="3">
    <source>
        <dbReference type="Proteomes" id="UP001302812"/>
    </source>
</evidence>
<dbReference type="InterPro" id="IPR010730">
    <property type="entry name" value="HET"/>
</dbReference>
<dbReference type="GeneID" id="89939838"/>
<sequence length="580" mass="65119">MRLLDTTTSGIPEMREFVGSEIPPYAILSHTWGSEEVTLQQLTATAAKAAELRKKAGFLKIQKTCELARSRDGLGYAWVDTCCIDKTSSAELTEAINAMYAWYRNADVCYVYLADLEPGTRDDLAQTLRNCRWFTRGWTLQELIAPLKVHFFDMEWNYRGDKDSLAELLESRTGIPERLLRSQSALSDYSVARRMSWAAMRETTRLEDKAYCLLGIFDVNMPLIYGEGMKAFDRLQTSILQTTSDLSIFAWTDDRVPCPQYAGALAESPRQFAGCGNINVSAQGTSIYGNFIITNKGIQLDTFLYAYPMDEEEDGRVTVRTALSLLCTLEGSMLQVYLRKIDGGLYARFRPDILVDGGAESLLREQRDNGDNPLSLETIILSRRLPPRFPLFMSNPVVPYRHSALSLELGALVLDNTVPVPRSHWDDHDGIFFAGNSISRAWCAFWLSGRVSWARGEINILVACFHWNRGQARVMFADLNRVNPVNLLLLWLQLDKVRFESSFEAEVLVLTVSPMKLEQEGGTAKLLLRQTGSRTPIAEASLSMGQEWRPAICITQQATVLQVNITEPSSKDVAEPVQGV</sequence>
<dbReference type="Pfam" id="PF06985">
    <property type="entry name" value="HET"/>
    <property type="match status" value="1"/>
</dbReference>
<dbReference type="Proteomes" id="UP001302812">
    <property type="component" value="Unassembled WGS sequence"/>
</dbReference>
<dbReference type="PANTHER" id="PTHR10622">
    <property type="entry name" value="HET DOMAIN-CONTAINING PROTEIN"/>
    <property type="match status" value="1"/>
</dbReference>
<proteinExistence type="predicted"/>
<organism evidence="2 3">
    <name type="scientific">Canariomyces notabilis</name>
    <dbReference type="NCBI Taxonomy" id="2074819"/>
    <lineage>
        <taxon>Eukaryota</taxon>
        <taxon>Fungi</taxon>
        <taxon>Dikarya</taxon>
        <taxon>Ascomycota</taxon>
        <taxon>Pezizomycotina</taxon>
        <taxon>Sordariomycetes</taxon>
        <taxon>Sordariomycetidae</taxon>
        <taxon>Sordariales</taxon>
        <taxon>Chaetomiaceae</taxon>
        <taxon>Canariomyces</taxon>
    </lineage>
</organism>
<dbReference type="PANTHER" id="PTHR10622:SF12">
    <property type="entry name" value="HET DOMAIN-CONTAINING PROTEIN"/>
    <property type="match status" value="1"/>
</dbReference>
<reference evidence="2" key="2">
    <citation type="submission" date="2023-05" db="EMBL/GenBank/DDBJ databases">
        <authorList>
            <consortium name="Lawrence Berkeley National Laboratory"/>
            <person name="Steindorff A."/>
            <person name="Hensen N."/>
            <person name="Bonometti L."/>
            <person name="Westerberg I."/>
            <person name="Brannstrom I.O."/>
            <person name="Guillou S."/>
            <person name="Cros-Aarteil S."/>
            <person name="Calhoun S."/>
            <person name="Haridas S."/>
            <person name="Kuo A."/>
            <person name="Mondo S."/>
            <person name="Pangilinan J."/>
            <person name="Riley R."/>
            <person name="Labutti K."/>
            <person name="Andreopoulos B."/>
            <person name="Lipzen A."/>
            <person name="Chen C."/>
            <person name="Yanf M."/>
            <person name="Daum C."/>
            <person name="Ng V."/>
            <person name="Clum A."/>
            <person name="Ohm R."/>
            <person name="Martin F."/>
            <person name="Silar P."/>
            <person name="Natvig D."/>
            <person name="Lalanne C."/>
            <person name="Gautier V."/>
            <person name="Ament-Velasquez S.L."/>
            <person name="Kruys A."/>
            <person name="Hutchinson M.I."/>
            <person name="Powell A.J."/>
            <person name="Barry K."/>
            <person name="Miller A.N."/>
            <person name="Grigoriev I.V."/>
            <person name="Debuchy R."/>
            <person name="Gladieux P."/>
            <person name="Thoren M.H."/>
            <person name="Johannesson H."/>
        </authorList>
    </citation>
    <scope>NUCLEOTIDE SEQUENCE</scope>
    <source>
        <strain evidence="2">CBS 508.74</strain>
    </source>
</reference>
<keyword evidence="3" id="KW-1185">Reference proteome</keyword>